<keyword evidence="1" id="KW-0472">Membrane</keyword>
<reference evidence="2" key="1">
    <citation type="submission" date="2023-02" db="EMBL/GenBank/DDBJ databases">
        <title>Colletotrichum kahawae CIFC_Que2 genome sequencing and assembly.</title>
        <authorList>
            <person name="Baroncelli R."/>
        </authorList>
    </citation>
    <scope>NUCLEOTIDE SEQUENCE</scope>
    <source>
        <strain evidence="2">CIFC_Que2</strain>
    </source>
</reference>
<sequence>MEQAIEYSFFFLFVFLVSRRGVWFWGHEIPCYQLRYLHGNGVTTGRLGLLCCFGIVRGLHGIGIRGRKRMTAQRPIKVDGMEKWSGHETRERSSIYSHIIQ</sequence>
<protein>
    <submittedName>
        <fullName evidence="2">Uncharacterized protein</fullName>
    </submittedName>
</protein>
<feature type="transmembrane region" description="Helical" evidence="1">
    <location>
        <begin position="46"/>
        <end position="64"/>
    </location>
</feature>
<proteinExistence type="predicted"/>
<dbReference type="AlphaFoldDB" id="A0AAD9XV69"/>
<evidence type="ECO:0000313" key="2">
    <source>
        <dbReference type="EMBL" id="KAK2728586.1"/>
    </source>
</evidence>
<name>A0AAD9XV69_COLKA</name>
<accession>A0AAD9XV69</accession>
<keyword evidence="1" id="KW-1133">Transmembrane helix</keyword>
<evidence type="ECO:0000256" key="1">
    <source>
        <dbReference type="SAM" id="Phobius"/>
    </source>
</evidence>
<dbReference type="EMBL" id="VYYT01000878">
    <property type="protein sequence ID" value="KAK2728586.1"/>
    <property type="molecule type" value="Genomic_DNA"/>
</dbReference>
<keyword evidence="3" id="KW-1185">Reference proteome</keyword>
<dbReference type="Proteomes" id="UP001281614">
    <property type="component" value="Unassembled WGS sequence"/>
</dbReference>
<organism evidence="2 3">
    <name type="scientific">Colletotrichum kahawae</name>
    <name type="common">Coffee berry disease fungus</name>
    <dbReference type="NCBI Taxonomy" id="34407"/>
    <lineage>
        <taxon>Eukaryota</taxon>
        <taxon>Fungi</taxon>
        <taxon>Dikarya</taxon>
        <taxon>Ascomycota</taxon>
        <taxon>Pezizomycotina</taxon>
        <taxon>Sordariomycetes</taxon>
        <taxon>Hypocreomycetidae</taxon>
        <taxon>Glomerellales</taxon>
        <taxon>Glomerellaceae</taxon>
        <taxon>Colletotrichum</taxon>
        <taxon>Colletotrichum gloeosporioides species complex</taxon>
    </lineage>
</organism>
<keyword evidence="1" id="KW-0812">Transmembrane</keyword>
<gene>
    <name evidence="2" type="ORF">CKAH01_10830</name>
</gene>
<comment type="caution">
    <text evidence="2">The sequence shown here is derived from an EMBL/GenBank/DDBJ whole genome shotgun (WGS) entry which is preliminary data.</text>
</comment>
<feature type="transmembrane region" description="Helical" evidence="1">
    <location>
        <begin position="7"/>
        <end position="26"/>
    </location>
</feature>
<evidence type="ECO:0000313" key="3">
    <source>
        <dbReference type="Proteomes" id="UP001281614"/>
    </source>
</evidence>